<evidence type="ECO:0000256" key="1">
    <source>
        <dbReference type="ARBA" id="ARBA00004401"/>
    </source>
</evidence>
<comment type="catalytic activity">
    <reaction evidence="6">
        <text>Cleavage of hydrophobic, N-terminal signal or leader sequences from secreted and periplasmic proteins.</text>
        <dbReference type="EC" id="3.4.21.89"/>
    </reaction>
</comment>
<dbReference type="CDD" id="cd06530">
    <property type="entry name" value="S26_SPase_I"/>
    <property type="match status" value="1"/>
</dbReference>
<keyword evidence="6" id="KW-0645">Protease</keyword>
<feature type="domain" description="Peptidase S26" evidence="7">
    <location>
        <begin position="40"/>
        <end position="114"/>
    </location>
</feature>
<evidence type="ECO:0000256" key="6">
    <source>
        <dbReference type="RuleBase" id="RU362042"/>
    </source>
</evidence>
<organism evidence="8 9">
    <name type="scientific">Candidatus Solincola sediminis</name>
    <dbReference type="NCBI Taxonomy" id="1797199"/>
    <lineage>
        <taxon>Bacteria</taxon>
        <taxon>Bacillati</taxon>
        <taxon>Actinomycetota</taxon>
        <taxon>Candidatus Geothermincolia</taxon>
        <taxon>Candidatus Geothermincolales</taxon>
        <taxon>Candidatus Geothermincolaceae</taxon>
        <taxon>Candidatus Solincola</taxon>
    </lineage>
</organism>
<evidence type="ECO:0000256" key="4">
    <source>
        <dbReference type="ARBA" id="ARBA00023136"/>
    </source>
</evidence>
<dbReference type="PANTHER" id="PTHR10806">
    <property type="entry name" value="SIGNAL PEPTIDASE COMPLEX CATALYTIC SUBUNIT SEC11"/>
    <property type="match status" value="1"/>
</dbReference>
<dbReference type="SUPFAM" id="SSF51306">
    <property type="entry name" value="LexA/Signal peptidase"/>
    <property type="match status" value="1"/>
</dbReference>
<keyword evidence="2 6" id="KW-0812">Transmembrane</keyword>
<protein>
    <recommendedName>
        <fullName evidence="5 6">Signal peptidase I</fullName>
        <ecNumber evidence="5 6">3.4.21.89</ecNumber>
    </recommendedName>
</protein>
<evidence type="ECO:0000313" key="9">
    <source>
        <dbReference type="Proteomes" id="UP000177876"/>
    </source>
</evidence>
<keyword evidence="6" id="KW-0378">Hydrolase</keyword>
<dbReference type="InterPro" id="IPR001733">
    <property type="entry name" value="Peptidase_S26B"/>
</dbReference>
<dbReference type="NCBIfam" id="TIGR02227">
    <property type="entry name" value="sigpep_I_bact"/>
    <property type="match status" value="1"/>
</dbReference>
<accession>A0A1F2WGH2</accession>
<dbReference type="Pfam" id="PF10502">
    <property type="entry name" value="Peptidase_S26"/>
    <property type="match status" value="1"/>
</dbReference>
<dbReference type="EC" id="3.4.21.89" evidence="5 6"/>
<dbReference type="NCBIfam" id="TIGR02228">
    <property type="entry name" value="sigpep_I_arch"/>
    <property type="match status" value="1"/>
</dbReference>
<evidence type="ECO:0000256" key="3">
    <source>
        <dbReference type="ARBA" id="ARBA00022989"/>
    </source>
</evidence>
<comment type="subcellular location">
    <subcellularLocation>
        <location evidence="1">Cell membrane</location>
        <topology evidence="1">Single-pass type II membrane protein</topology>
    </subcellularLocation>
    <subcellularLocation>
        <location evidence="6">Membrane</location>
        <topology evidence="6">Single-pass type II membrane protein</topology>
    </subcellularLocation>
</comment>
<evidence type="ECO:0000259" key="7">
    <source>
        <dbReference type="Pfam" id="PF10502"/>
    </source>
</evidence>
<keyword evidence="3 6" id="KW-1133">Transmembrane helix</keyword>
<dbReference type="InterPro" id="IPR019533">
    <property type="entry name" value="Peptidase_S26"/>
</dbReference>
<dbReference type="InterPro" id="IPR000223">
    <property type="entry name" value="Pept_S26A_signal_pept_1"/>
</dbReference>
<dbReference type="GO" id="GO:0004252">
    <property type="term" value="F:serine-type endopeptidase activity"/>
    <property type="evidence" value="ECO:0007669"/>
    <property type="project" value="UniProtKB-UniRule"/>
</dbReference>
<proteinExistence type="inferred from homology"/>
<dbReference type="GO" id="GO:0005886">
    <property type="term" value="C:plasma membrane"/>
    <property type="evidence" value="ECO:0007669"/>
    <property type="project" value="UniProtKB-SubCell"/>
</dbReference>
<feature type="transmembrane region" description="Helical" evidence="6">
    <location>
        <begin position="166"/>
        <end position="188"/>
    </location>
</feature>
<evidence type="ECO:0000313" key="8">
    <source>
        <dbReference type="EMBL" id="OFW55920.1"/>
    </source>
</evidence>
<evidence type="ECO:0000256" key="5">
    <source>
        <dbReference type="NCBIfam" id="TIGR02228"/>
    </source>
</evidence>
<reference evidence="8 9" key="1">
    <citation type="journal article" date="2016" name="Nat. Commun.">
        <title>Thousands of microbial genomes shed light on interconnected biogeochemical processes in an aquifer system.</title>
        <authorList>
            <person name="Anantharaman K."/>
            <person name="Brown C.T."/>
            <person name="Hug L.A."/>
            <person name="Sharon I."/>
            <person name="Castelle C.J."/>
            <person name="Probst A.J."/>
            <person name="Thomas B.C."/>
            <person name="Singh A."/>
            <person name="Wilkins M.J."/>
            <person name="Karaoz U."/>
            <person name="Brodie E.L."/>
            <person name="Williams K.H."/>
            <person name="Hubbard S.S."/>
            <person name="Banfield J.F."/>
        </authorList>
    </citation>
    <scope>NUCLEOTIDE SEQUENCE [LARGE SCALE GENOMIC DNA]</scope>
</reference>
<dbReference type="GO" id="GO:0006465">
    <property type="term" value="P:signal peptide processing"/>
    <property type="evidence" value="ECO:0007669"/>
    <property type="project" value="UniProtKB-UniRule"/>
</dbReference>
<evidence type="ECO:0000256" key="2">
    <source>
        <dbReference type="ARBA" id="ARBA00022692"/>
    </source>
</evidence>
<dbReference type="AlphaFoldDB" id="A0A1F2WGH2"/>
<dbReference type="GO" id="GO:0009003">
    <property type="term" value="F:signal peptidase activity"/>
    <property type="evidence" value="ECO:0007669"/>
    <property type="project" value="UniProtKB-EC"/>
</dbReference>
<comment type="caution">
    <text evidence="6">Lacks conserved residue(s) required for the propagation of feature annotation.</text>
</comment>
<dbReference type="Gene3D" id="2.10.109.10">
    <property type="entry name" value="Umud Fragment, subunit A"/>
    <property type="match status" value="1"/>
</dbReference>
<comment type="similarity">
    <text evidence="6">Belongs to the peptidase S26 family.</text>
</comment>
<sequence length="204" mass="22969">MNTHLDSHKKELSYQVGHGGNKMRRLSKFVSKAIYPVVISIMIFAIFANFLIIAQDLFAPLKIVEGDSMKPTIQSNDAVLVTSVNKDQLKEGDIVVFKDPEDPEQSIVHRVIGLEETRGSRYAITKGDGNEIRDPFMIPLADVWGKVSVRLPYAGLFLNYLRSMPGFLTCVVCPFLLVFLYLVVRFYLETGSSSLLFRELIPNP</sequence>
<gene>
    <name evidence="8" type="ORF">A2Y75_04120</name>
</gene>
<keyword evidence="4 6" id="KW-0472">Membrane</keyword>
<comment type="caution">
    <text evidence="8">The sequence shown here is derived from an EMBL/GenBank/DDBJ whole genome shotgun (WGS) entry which is preliminary data.</text>
</comment>
<dbReference type="EMBL" id="MELK01000050">
    <property type="protein sequence ID" value="OFW55920.1"/>
    <property type="molecule type" value="Genomic_DNA"/>
</dbReference>
<dbReference type="InterPro" id="IPR036286">
    <property type="entry name" value="LexA/Signal_pep-like_sf"/>
</dbReference>
<dbReference type="Proteomes" id="UP000177876">
    <property type="component" value="Unassembled WGS sequence"/>
</dbReference>
<name>A0A1F2WGH2_9ACTN</name>
<dbReference type="STRING" id="1797197.A2Y75_04120"/>
<feature type="transmembrane region" description="Helical" evidence="6">
    <location>
        <begin position="33"/>
        <end position="54"/>
    </location>
</feature>
<dbReference type="PANTHER" id="PTHR10806:SF6">
    <property type="entry name" value="SIGNAL PEPTIDASE COMPLEX CATALYTIC SUBUNIT SEC11"/>
    <property type="match status" value="1"/>
</dbReference>